<gene>
    <name evidence="4" type="ORF">GCM10009682_51280</name>
</gene>
<dbReference type="Gene3D" id="3.40.630.30">
    <property type="match status" value="1"/>
</dbReference>
<reference evidence="4 5" key="1">
    <citation type="journal article" date="2019" name="Int. J. Syst. Evol. Microbiol.">
        <title>The Global Catalogue of Microorganisms (GCM) 10K type strain sequencing project: providing services to taxonomists for standard genome sequencing and annotation.</title>
        <authorList>
            <consortium name="The Broad Institute Genomics Platform"/>
            <consortium name="The Broad Institute Genome Sequencing Center for Infectious Disease"/>
            <person name="Wu L."/>
            <person name="Ma J."/>
        </authorList>
    </citation>
    <scope>NUCLEOTIDE SEQUENCE [LARGE SCALE GENOMIC DNA]</scope>
    <source>
        <strain evidence="4 5">JCM 13250</strain>
    </source>
</reference>
<dbReference type="RefSeq" id="WP_344137619.1">
    <property type="nucleotide sequence ID" value="NZ_BAAALT010000215.1"/>
</dbReference>
<dbReference type="InterPro" id="IPR013815">
    <property type="entry name" value="ATP_grasp_subdomain_1"/>
</dbReference>
<dbReference type="SUPFAM" id="SSF55729">
    <property type="entry name" value="Acyl-CoA N-acyltransferases (Nat)"/>
    <property type="match status" value="1"/>
</dbReference>
<dbReference type="PANTHER" id="PTHR42793:SF1">
    <property type="entry name" value="PEPTIDYL-LYSINE N-ACETYLTRANSFERASE PATZ"/>
    <property type="match status" value="1"/>
</dbReference>
<dbReference type="SUPFAM" id="SSF52210">
    <property type="entry name" value="Succinyl-CoA synthetase domains"/>
    <property type="match status" value="2"/>
</dbReference>
<organism evidence="4 5">
    <name type="scientific">Luedemannella flava</name>
    <dbReference type="NCBI Taxonomy" id="349316"/>
    <lineage>
        <taxon>Bacteria</taxon>
        <taxon>Bacillati</taxon>
        <taxon>Actinomycetota</taxon>
        <taxon>Actinomycetes</taxon>
        <taxon>Micromonosporales</taxon>
        <taxon>Micromonosporaceae</taxon>
        <taxon>Luedemannella</taxon>
    </lineage>
</organism>
<keyword evidence="5" id="KW-1185">Reference proteome</keyword>
<proteinExistence type="predicted"/>
<dbReference type="SMART" id="SM00881">
    <property type="entry name" value="CoA_binding"/>
    <property type="match status" value="1"/>
</dbReference>
<dbReference type="Gene3D" id="3.30.1490.20">
    <property type="entry name" value="ATP-grasp fold, A domain"/>
    <property type="match status" value="1"/>
</dbReference>
<dbReference type="PROSITE" id="PS51186">
    <property type="entry name" value="GNAT"/>
    <property type="match status" value="1"/>
</dbReference>
<accession>A0ABN2MGL6</accession>
<sequence length="895" mass="91511">MTRTPLPGDGSGEQVDVLTTDGAVVVIRPVTPTDADALTGLFRGGSPEALRRRFFAVPGPLTIAAEVVRLTRTQDPGHDAIVAVDRATVVGVASYWRANPDAPTAEFGIFVADDHHGRGIGTLLLEQLSARARARGIVELTGQVLAGNAAMLRVATDIAGRIVPRGADGIVKVGLATTQAEDALAAADLRERVAERASLRPLLSPRSVAVVGAGREPGGVGHETLRSLVEFGFTGSLYAVNPHAGEVAGVPAYPSLADLPGPVDLVVIAVPAVAVTAVLTQAAETGVRAAVVLSAGFGELGEAGRAAQADLVRQARAASIRVVGPNCIGILNADPAVRLDATFVPARPPLGGLAVASQSGAVGIAVLDHAVRTGCGISTFVSLGNKADVSSNDLLAYWFDDPSTTAVALYLESFGNPRKFARLVRALARRKPVLAVKSGRSVAGRRAGASHTAAAAAPDVAVGTLFAQAGVIRADTLGELMDAALMVTDQPLPAGDRLAVIGNAGGVNVLAADAAEAAGLVMPELSVGPNPLDLGAGASPAGFADALSGVGTAAMSAAGPAEVDMLIVVVAATRANNVQALFAAIAPVLDRYPQLPVAAVVLGGDASPVALGQRHVPVFDLPERAVRALAHAARYAAWRREPLGTRPDLPGTDPARAQAAIHGALSGHGEGWQPYPVLAEILDAYGVPLVATRMCRTSAEAVAAGQRFGFPVVVKSASPELVHRSDVGGVRLSLADRAAVQEAYEAVCAAAADPRVLVQPMVGAGVELVAGVVHDPLFGSLVMLGVGGVFTDVLGDRVFRLVPVTDLDATRMWRSLRAAPLLTGYRRGAVTDTGALEDLLLRLGMLAERHPEVAELDLNPVIAGPDGVVAVDAKMRLAAAGAEPDPLARRLRPAG</sequence>
<keyword evidence="1" id="KW-0547">Nucleotide-binding</keyword>
<evidence type="ECO:0000313" key="4">
    <source>
        <dbReference type="EMBL" id="GAA1824908.1"/>
    </source>
</evidence>
<protein>
    <submittedName>
        <fullName evidence="4">Bifunctional GNAT family N-acetyltransferase/acetate--CoA ligase family protein</fullName>
    </submittedName>
</protein>
<dbReference type="PANTHER" id="PTHR42793">
    <property type="entry name" value="COA BINDING DOMAIN CONTAINING PROTEIN"/>
    <property type="match status" value="1"/>
</dbReference>
<keyword evidence="4" id="KW-0436">Ligase</keyword>
<keyword evidence="1" id="KW-0067">ATP-binding</keyword>
<dbReference type="PROSITE" id="PS50975">
    <property type="entry name" value="ATP_GRASP"/>
    <property type="match status" value="1"/>
</dbReference>
<dbReference type="CDD" id="cd04301">
    <property type="entry name" value="NAT_SF"/>
    <property type="match status" value="1"/>
</dbReference>
<dbReference type="InterPro" id="IPR016102">
    <property type="entry name" value="Succinyl-CoA_synth-like"/>
</dbReference>
<dbReference type="InterPro" id="IPR032875">
    <property type="entry name" value="Succ_CoA_lig_flav_dom"/>
</dbReference>
<dbReference type="InterPro" id="IPR000182">
    <property type="entry name" value="GNAT_dom"/>
</dbReference>
<feature type="domain" description="N-acetyltransferase" evidence="3">
    <location>
        <begin position="25"/>
        <end position="191"/>
    </location>
</feature>
<dbReference type="Gene3D" id="3.40.50.720">
    <property type="entry name" value="NAD(P)-binding Rossmann-like Domain"/>
    <property type="match status" value="1"/>
</dbReference>
<evidence type="ECO:0000259" key="3">
    <source>
        <dbReference type="PROSITE" id="PS51186"/>
    </source>
</evidence>
<dbReference type="Pfam" id="PF13302">
    <property type="entry name" value="Acetyltransf_3"/>
    <property type="match status" value="1"/>
</dbReference>
<evidence type="ECO:0000313" key="5">
    <source>
        <dbReference type="Proteomes" id="UP001500218"/>
    </source>
</evidence>
<evidence type="ECO:0000256" key="1">
    <source>
        <dbReference type="PROSITE-ProRule" id="PRU00409"/>
    </source>
</evidence>
<dbReference type="EMBL" id="BAAALT010000215">
    <property type="protein sequence ID" value="GAA1824908.1"/>
    <property type="molecule type" value="Genomic_DNA"/>
</dbReference>
<dbReference type="SUPFAM" id="SSF51735">
    <property type="entry name" value="NAD(P)-binding Rossmann-fold domains"/>
    <property type="match status" value="1"/>
</dbReference>
<dbReference type="Gene3D" id="3.40.50.261">
    <property type="entry name" value="Succinyl-CoA synthetase domains"/>
    <property type="match status" value="2"/>
</dbReference>
<dbReference type="Proteomes" id="UP001500218">
    <property type="component" value="Unassembled WGS sequence"/>
</dbReference>
<feature type="domain" description="ATP-grasp" evidence="2">
    <location>
        <begin position="679"/>
        <end position="893"/>
    </location>
</feature>
<dbReference type="InterPro" id="IPR011761">
    <property type="entry name" value="ATP-grasp"/>
</dbReference>
<dbReference type="Pfam" id="PF13380">
    <property type="entry name" value="CoA_binding_2"/>
    <property type="match status" value="1"/>
</dbReference>
<dbReference type="SUPFAM" id="SSF56059">
    <property type="entry name" value="Glutathione synthetase ATP-binding domain-like"/>
    <property type="match status" value="1"/>
</dbReference>
<dbReference type="Gene3D" id="3.30.470.20">
    <property type="entry name" value="ATP-grasp fold, B domain"/>
    <property type="match status" value="1"/>
</dbReference>
<comment type="caution">
    <text evidence="4">The sequence shown here is derived from an EMBL/GenBank/DDBJ whole genome shotgun (WGS) entry which is preliminary data.</text>
</comment>
<dbReference type="Pfam" id="PF13607">
    <property type="entry name" value="Succ_CoA_lig"/>
    <property type="match status" value="1"/>
</dbReference>
<name>A0ABN2MGL6_9ACTN</name>
<dbReference type="InterPro" id="IPR036291">
    <property type="entry name" value="NAD(P)-bd_dom_sf"/>
</dbReference>
<dbReference type="Pfam" id="PF13549">
    <property type="entry name" value="ATP-grasp_5"/>
    <property type="match status" value="1"/>
</dbReference>
<evidence type="ECO:0000259" key="2">
    <source>
        <dbReference type="PROSITE" id="PS50975"/>
    </source>
</evidence>
<dbReference type="InterPro" id="IPR003781">
    <property type="entry name" value="CoA-bd"/>
</dbReference>
<dbReference type="GO" id="GO:0016874">
    <property type="term" value="F:ligase activity"/>
    <property type="evidence" value="ECO:0007669"/>
    <property type="project" value="UniProtKB-KW"/>
</dbReference>
<dbReference type="InterPro" id="IPR016181">
    <property type="entry name" value="Acyl_CoA_acyltransferase"/>
</dbReference>